<organism evidence="11 12">
    <name type="scientific">Caerostris extrusa</name>
    <name type="common">Bark spider</name>
    <name type="synonym">Caerostris bankana</name>
    <dbReference type="NCBI Taxonomy" id="172846"/>
    <lineage>
        <taxon>Eukaryota</taxon>
        <taxon>Metazoa</taxon>
        <taxon>Ecdysozoa</taxon>
        <taxon>Arthropoda</taxon>
        <taxon>Chelicerata</taxon>
        <taxon>Arachnida</taxon>
        <taxon>Araneae</taxon>
        <taxon>Araneomorphae</taxon>
        <taxon>Entelegynae</taxon>
        <taxon>Araneoidea</taxon>
        <taxon>Araneidae</taxon>
        <taxon>Caerostris</taxon>
    </lineage>
</organism>
<evidence type="ECO:0000256" key="3">
    <source>
        <dbReference type="ARBA" id="ARBA00022737"/>
    </source>
</evidence>
<dbReference type="InterPro" id="IPR036236">
    <property type="entry name" value="Znf_C2H2_sf"/>
</dbReference>
<keyword evidence="2" id="KW-0479">Metal-binding</keyword>
<proteinExistence type="predicted"/>
<reference evidence="11 12" key="1">
    <citation type="submission" date="2021-06" db="EMBL/GenBank/DDBJ databases">
        <title>Caerostris extrusa draft genome.</title>
        <authorList>
            <person name="Kono N."/>
            <person name="Arakawa K."/>
        </authorList>
    </citation>
    <scope>NUCLEOTIDE SEQUENCE [LARGE SCALE GENOMIC DNA]</scope>
</reference>
<keyword evidence="6" id="KW-0805">Transcription regulation</keyword>
<dbReference type="GO" id="GO:0008270">
    <property type="term" value="F:zinc ion binding"/>
    <property type="evidence" value="ECO:0007669"/>
    <property type="project" value="UniProtKB-KW"/>
</dbReference>
<dbReference type="Pfam" id="PF00096">
    <property type="entry name" value="zf-C2H2"/>
    <property type="match status" value="1"/>
</dbReference>
<feature type="domain" description="C2H2-type" evidence="10">
    <location>
        <begin position="61"/>
        <end position="88"/>
    </location>
</feature>
<evidence type="ECO:0000259" key="10">
    <source>
        <dbReference type="PROSITE" id="PS50157"/>
    </source>
</evidence>
<comment type="subcellular location">
    <subcellularLocation>
        <location evidence="1">Nucleus</location>
    </subcellularLocation>
</comment>
<keyword evidence="7" id="KW-0804">Transcription</keyword>
<sequence length="229" mass="26358">MYKNDPSSSINNAREKNPFEQLEFQIFNDEISDSDDNSTSASLQKSHVNLNASKATNSGELSCDICGSSFKSQAELDVHQLNHLVTETYTCEICEHVSKVEKTMSFIFRIHTRNSLAFMGRSLKRRKLPNMPYRCDICDKTFRFANSFKSTSINILNLLLVIYAMLHFQHNCFVTNINYSMLKRKFISVKNVVKIFKGPISWLFTCRFMKPKRNTIAENAILRTATKLV</sequence>
<comment type="caution">
    <text evidence="11">The sequence shown here is derived from an EMBL/GenBank/DDBJ whole genome shotgun (WGS) entry which is preliminary data.</text>
</comment>
<accession>A0AAV4XRZ7</accession>
<dbReference type="Pfam" id="PF12874">
    <property type="entry name" value="zf-met"/>
    <property type="match status" value="1"/>
</dbReference>
<dbReference type="InterPro" id="IPR050636">
    <property type="entry name" value="C2H2-ZF_domain-containing"/>
</dbReference>
<dbReference type="Proteomes" id="UP001054945">
    <property type="component" value="Unassembled WGS sequence"/>
</dbReference>
<evidence type="ECO:0000313" key="11">
    <source>
        <dbReference type="EMBL" id="GIY96950.1"/>
    </source>
</evidence>
<dbReference type="PANTHER" id="PTHR47772:SF14">
    <property type="entry name" value="OOCYTE ZINC FINGER PROTEIN XLCOF6.1-LIKE"/>
    <property type="match status" value="1"/>
</dbReference>
<keyword evidence="4 9" id="KW-0863">Zinc-finger</keyword>
<name>A0AAV4XRZ7_CAEEX</name>
<dbReference type="PANTHER" id="PTHR47772">
    <property type="entry name" value="ZINC FINGER PROTEIN 200"/>
    <property type="match status" value="1"/>
</dbReference>
<dbReference type="SUPFAM" id="SSF57667">
    <property type="entry name" value="beta-beta-alpha zinc fingers"/>
    <property type="match status" value="1"/>
</dbReference>
<evidence type="ECO:0000256" key="9">
    <source>
        <dbReference type="PROSITE-ProRule" id="PRU00042"/>
    </source>
</evidence>
<keyword evidence="3" id="KW-0677">Repeat</keyword>
<dbReference type="Gene3D" id="3.30.160.60">
    <property type="entry name" value="Classic Zinc Finger"/>
    <property type="match status" value="1"/>
</dbReference>
<evidence type="ECO:0000256" key="6">
    <source>
        <dbReference type="ARBA" id="ARBA00023015"/>
    </source>
</evidence>
<evidence type="ECO:0000256" key="5">
    <source>
        <dbReference type="ARBA" id="ARBA00022833"/>
    </source>
</evidence>
<evidence type="ECO:0000256" key="1">
    <source>
        <dbReference type="ARBA" id="ARBA00004123"/>
    </source>
</evidence>
<evidence type="ECO:0000256" key="7">
    <source>
        <dbReference type="ARBA" id="ARBA00023163"/>
    </source>
</evidence>
<evidence type="ECO:0000256" key="8">
    <source>
        <dbReference type="ARBA" id="ARBA00023242"/>
    </source>
</evidence>
<keyword evidence="8" id="KW-0539">Nucleus</keyword>
<evidence type="ECO:0000256" key="2">
    <source>
        <dbReference type="ARBA" id="ARBA00022723"/>
    </source>
</evidence>
<evidence type="ECO:0000313" key="12">
    <source>
        <dbReference type="Proteomes" id="UP001054945"/>
    </source>
</evidence>
<dbReference type="GO" id="GO:0005634">
    <property type="term" value="C:nucleus"/>
    <property type="evidence" value="ECO:0007669"/>
    <property type="project" value="UniProtKB-SubCell"/>
</dbReference>
<keyword evidence="5" id="KW-0862">Zinc</keyword>
<dbReference type="EMBL" id="BPLR01018104">
    <property type="protein sequence ID" value="GIY96950.1"/>
    <property type="molecule type" value="Genomic_DNA"/>
</dbReference>
<gene>
    <name evidence="11" type="primary">ZNF90_0</name>
    <name evidence="11" type="ORF">CEXT_88091</name>
</gene>
<dbReference type="PROSITE" id="PS50157">
    <property type="entry name" value="ZINC_FINGER_C2H2_2"/>
    <property type="match status" value="1"/>
</dbReference>
<dbReference type="InterPro" id="IPR013087">
    <property type="entry name" value="Znf_C2H2_type"/>
</dbReference>
<keyword evidence="12" id="KW-1185">Reference proteome</keyword>
<dbReference type="PROSITE" id="PS00028">
    <property type="entry name" value="ZINC_FINGER_C2H2_1"/>
    <property type="match status" value="1"/>
</dbReference>
<evidence type="ECO:0000256" key="4">
    <source>
        <dbReference type="ARBA" id="ARBA00022771"/>
    </source>
</evidence>
<dbReference type="AlphaFoldDB" id="A0AAV4XRZ7"/>
<protein>
    <submittedName>
        <fullName evidence="11">Zinc finger protein 90</fullName>
    </submittedName>
</protein>